<sequence>MSSAVAACFAVVFFLAPGFVVSWVAGMKAPAAMAAALPVSFGVFGMGAWMWGLTSAPFNLWTFGVSLALALGLAGAWRYAFIRRRKRPATTETRGGSTAVVKHEPWYKGGLFEPTWIVPAIGVVAGAWMLIADRLHWLVRSPNGVYNIVQGWDVQWHANLVRFIMDTGVASPTRMGELQNIETHAKLLYPSGYHAGIALFGKAAGLEPIAALNIAQVVLPGLALPTTMACLVFAFMRSRGMTAQIAAAFAAVAIYAAPQVMWVGEYVGMWPYLFAISLTGIVIWQFVDTPRTPAAALPTSLGFLGLLTAHPSAVTVVVLGVALSWLTSTLVRPERSRIKDTFWIALPALAGSIAFLPQILAGSEQAEEVSGWEANEAGNVTDGWGDAFFMDTRHVQEFFPAFNPVVALWLALVGALVLLFLRGQVWPALFYVISLAATVHAVQPIDGWVGDGLGVIAAVHYNTPHRLILPVCMAVAAAAAIGVAAMIRLLTLAPLAARKNTKAWTAATTAASVAVAAGVGVAGAPALRAETLEGAEEAFTAPRTDERMVSEDDIAAFTWLASQPAAWEGYTLGNPDDGHSWLYAYTGVPTVSRHYLWPSGGSGTDMAIAVYDSDAAGEGLRGDPDAENWTDEALANLGVKFYITSPGSFWWWQRTLDKLNDGLWIARGTTPVYKKGEVVIFAVNAEFTEAELSAMQRDALAHGSEELPTLADGSDETTSDSATTTSTSTSSSATATATAASTSAAPTTSRTATPSATATATPTPSPTATSSAEQTGGSQTSASVSSAQTSAAG</sequence>
<feature type="transmembrane region" description="Helical" evidence="2">
    <location>
        <begin position="241"/>
        <end position="257"/>
    </location>
</feature>
<evidence type="ECO:0000256" key="1">
    <source>
        <dbReference type="SAM" id="MobiDB-lite"/>
    </source>
</evidence>
<name>A0ABT1G1B5_9CORY</name>
<feature type="region of interest" description="Disordered" evidence="1">
    <location>
        <begin position="707"/>
        <end position="793"/>
    </location>
</feature>
<feature type="transmembrane region" description="Helical" evidence="2">
    <location>
        <begin position="428"/>
        <end position="445"/>
    </location>
</feature>
<feature type="transmembrane region" description="Helical" evidence="2">
    <location>
        <begin position="398"/>
        <end position="421"/>
    </location>
</feature>
<proteinExistence type="predicted"/>
<feature type="transmembrane region" description="Helical" evidence="2">
    <location>
        <begin position="58"/>
        <end position="77"/>
    </location>
</feature>
<dbReference type="RefSeq" id="WP_253577710.1">
    <property type="nucleotide sequence ID" value="NZ_JAMFTQ010000006.1"/>
</dbReference>
<feature type="transmembrane region" description="Helical" evidence="2">
    <location>
        <begin position="503"/>
        <end position="527"/>
    </location>
</feature>
<keyword evidence="2" id="KW-1133">Transmembrane helix</keyword>
<feature type="transmembrane region" description="Helical" evidence="2">
    <location>
        <begin position="342"/>
        <end position="360"/>
    </location>
</feature>
<evidence type="ECO:0000256" key="2">
    <source>
        <dbReference type="SAM" id="Phobius"/>
    </source>
</evidence>
<gene>
    <name evidence="3" type="ORF">M5J20_06425</name>
</gene>
<feature type="transmembrane region" description="Helical" evidence="2">
    <location>
        <begin position="467"/>
        <end position="491"/>
    </location>
</feature>
<feature type="compositionally biased region" description="Low complexity" evidence="1">
    <location>
        <begin position="719"/>
        <end position="793"/>
    </location>
</feature>
<dbReference type="Pfam" id="PF20176">
    <property type="entry name" value="DUF6541"/>
    <property type="match status" value="1"/>
</dbReference>
<organism evidence="3 4">
    <name type="scientific">Corynebacterium stercoris</name>
    <dbReference type="NCBI Taxonomy" id="2943490"/>
    <lineage>
        <taxon>Bacteria</taxon>
        <taxon>Bacillati</taxon>
        <taxon>Actinomycetota</taxon>
        <taxon>Actinomycetes</taxon>
        <taxon>Mycobacteriales</taxon>
        <taxon>Corynebacteriaceae</taxon>
        <taxon>Corynebacterium</taxon>
    </lineage>
</organism>
<accession>A0ABT1G1B5</accession>
<feature type="transmembrane region" description="Helical" evidence="2">
    <location>
        <begin position="210"/>
        <end position="235"/>
    </location>
</feature>
<keyword evidence="2" id="KW-0812">Transmembrane</keyword>
<evidence type="ECO:0000313" key="4">
    <source>
        <dbReference type="Proteomes" id="UP001204000"/>
    </source>
</evidence>
<feature type="transmembrane region" description="Helical" evidence="2">
    <location>
        <begin position="307"/>
        <end position="330"/>
    </location>
</feature>
<reference evidence="3" key="1">
    <citation type="submission" date="2022-05" db="EMBL/GenBank/DDBJ databases">
        <title>Corynebacterium sp. TA-R-1 sp. nov., isolated from human feces.</title>
        <authorList>
            <person name="Shamsuzzaman M."/>
            <person name="Dahal R.H."/>
        </authorList>
    </citation>
    <scope>NUCLEOTIDE SEQUENCE</scope>
    <source>
        <strain evidence="3">TA-R-1</strain>
    </source>
</reference>
<evidence type="ECO:0000313" key="3">
    <source>
        <dbReference type="EMBL" id="MCP1387826.1"/>
    </source>
</evidence>
<dbReference type="Proteomes" id="UP001204000">
    <property type="component" value="Unassembled WGS sequence"/>
</dbReference>
<comment type="caution">
    <text evidence="3">The sequence shown here is derived from an EMBL/GenBank/DDBJ whole genome shotgun (WGS) entry which is preliminary data.</text>
</comment>
<dbReference type="InterPro" id="IPR046671">
    <property type="entry name" value="DUF6541"/>
</dbReference>
<protein>
    <submittedName>
        <fullName evidence="3">Uncharacterized protein</fullName>
    </submittedName>
</protein>
<dbReference type="EMBL" id="JAMFTQ010000006">
    <property type="protein sequence ID" value="MCP1387826.1"/>
    <property type="molecule type" value="Genomic_DNA"/>
</dbReference>
<keyword evidence="4" id="KW-1185">Reference proteome</keyword>
<keyword evidence="2" id="KW-0472">Membrane</keyword>
<feature type="transmembrane region" description="Helical" evidence="2">
    <location>
        <begin position="269"/>
        <end position="287"/>
    </location>
</feature>